<keyword evidence="4" id="KW-0799">Topoisomerase</keyword>
<dbReference type="Gene3D" id="1.10.460.10">
    <property type="entry name" value="Topoisomerase I, domain 2"/>
    <property type="match status" value="2"/>
</dbReference>
<dbReference type="SMART" id="SM00437">
    <property type="entry name" value="TOP1Ac"/>
    <property type="match status" value="1"/>
</dbReference>
<dbReference type="GO" id="GO:0003917">
    <property type="term" value="F:DNA topoisomerase type I (single strand cut, ATP-independent) activity"/>
    <property type="evidence" value="ECO:0007669"/>
    <property type="project" value="UniProtKB-EC"/>
</dbReference>
<keyword evidence="6" id="KW-0413">Isomerase</keyword>
<dbReference type="InterPro" id="IPR006171">
    <property type="entry name" value="TOPRIM_dom"/>
</dbReference>
<accession>A0A6C0HRA1</accession>
<dbReference type="Pfam" id="PF01751">
    <property type="entry name" value="Toprim"/>
    <property type="match status" value="1"/>
</dbReference>
<feature type="domain" description="Toprim" evidence="7">
    <location>
        <begin position="1"/>
        <end position="108"/>
    </location>
</feature>
<keyword evidence="5" id="KW-0238">DNA-binding</keyword>
<proteinExistence type="inferred from homology"/>
<dbReference type="InterPro" id="IPR013497">
    <property type="entry name" value="Topo_IA_cen"/>
</dbReference>
<dbReference type="InterPro" id="IPR013826">
    <property type="entry name" value="Topo_IA_cen_sub3"/>
</dbReference>
<evidence type="ECO:0000313" key="9">
    <source>
        <dbReference type="EMBL" id="QHT83192.1"/>
    </source>
</evidence>
<comment type="similarity">
    <text evidence="2">Belongs to the type IA topoisomerase family.</text>
</comment>
<evidence type="ECO:0000259" key="7">
    <source>
        <dbReference type="PROSITE" id="PS50880"/>
    </source>
</evidence>
<evidence type="ECO:0000256" key="6">
    <source>
        <dbReference type="ARBA" id="ARBA00023235"/>
    </source>
</evidence>
<dbReference type="InterPro" id="IPR013824">
    <property type="entry name" value="Topo_IA_cen_sub1"/>
</dbReference>
<dbReference type="InterPro" id="IPR000380">
    <property type="entry name" value="Topo_IA"/>
</dbReference>
<dbReference type="PROSITE" id="PS52039">
    <property type="entry name" value="TOPO_IA_2"/>
    <property type="match status" value="1"/>
</dbReference>
<dbReference type="InterPro" id="IPR003602">
    <property type="entry name" value="Topo_IA_DNA-bd_dom"/>
</dbReference>
<dbReference type="Gene3D" id="3.40.50.140">
    <property type="match status" value="1"/>
</dbReference>
<comment type="catalytic activity">
    <reaction evidence="1">
        <text>ATP-independent breakage of single-stranded DNA, followed by passage and rejoining.</text>
        <dbReference type="EC" id="5.6.2.1"/>
    </reaction>
</comment>
<dbReference type="EMBL" id="MN740006">
    <property type="protein sequence ID" value="QHT83192.1"/>
    <property type="molecule type" value="Genomic_DNA"/>
</dbReference>
<dbReference type="InterPro" id="IPR023405">
    <property type="entry name" value="Topo_IA_core_domain"/>
</dbReference>
<dbReference type="PANTHER" id="PTHR42785">
    <property type="entry name" value="DNA TOPOISOMERASE, TYPE IA, CORE"/>
    <property type="match status" value="1"/>
</dbReference>
<dbReference type="Gene3D" id="1.10.290.10">
    <property type="entry name" value="Topoisomerase I, domain 4"/>
    <property type="match status" value="1"/>
</dbReference>
<protein>
    <recommendedName>
        <fullName evidence="3">DNA topoisomerase</fullName>
        <ecNumber evidence="3">5.6.2.1</ecNumber>
    </recommendedName>
</protein>
<dbReference type="EC" id="5.6.2.1" evidence="3"/>
<dbReference type="PANTHER" id="PTHR42785:SF1">
    <property type="entry name" value="DNA TOPOISOMERASE"/>
    <property type="match status" value="1"/>
</dbReference>
<name>A0A6C0HRA1_9ZZZZ</name>
<dbReference type="Gene3D" id="2.70.20.10">
    <property type="entry name" value="Topoisomerase I, domain 3"/>
    <property type="match status" value="1"/>
</dbReference>
<evidence type="ECO:0000259" key="8">
    <source>
        <dbReference type="PROSITE" id="PS52039"/>
    </source>
</evidence>
<evidence type="ECO:0000256" key="3">
    <source>
        <dbReference type="ARBA" id="ARBA00012891"/>
    </source>
</evidence>
<feature type="domain" description="Topo IA-type catalytic" evidence="8">
    <location>
        <begin position="123"/>
        <end position="543"/>
    </location>
</feature>
<dbReference type="PROSITE" id="PS50880">
    <property type="entry name" value="TOPRIM"/>
    <property type="match status" value="1"/>
</dbReference>
<dbReference type="PRINTS" id="PR00417">
    <property type="entry name" value="PRTPISMRASEI"/>
</dbReference>
<evidence type="ECO:0000256" key="2">
    <source>
        <dbReference type="ARBA" id="ARBA00009446"/>
    </source>
</evidence>
<dbReference type="InterPro" id="IPR013825">
    <property type="entry name" value="Topo_IA_cen_sub2"/>
</dbReference>
<evidence type="ECO:0000256" key="4">
    <source>
        <dbReference type="ARBA" id="ARBA00023029"/>
    </source>
</evidence>
<dbReference type="SMART" id="SM00493">
    <property type="entry name" value="TOPRIM"/>
    <property type="match status" value="1"/>
</dbReference>
<evidence type="ECO:0000256" key="5">
    <source>
        <dbReference type="ARBA" id="ARBA00023125"/>
    </source>
</evidence>
<dbReference type="GO" id="GO:0006265">
    <property type="term" value="P:DNA topological change"/>
    <property type="evidence" value="ECO:0007669"/>
    <property type="project" value="InterPro"/>
</dbReference>
<dbReference type="AlphaFoldDB" id="A0A6C0HRA1"/>
<dbReference type="Pfam" id="PF01131">
    <property type="entry name" value="Topoisom_bac"/>
    <property type="match status" value="1"/>
</dbReference>
<reference evidence="9" key="1">
    <citation type="journal article" date="2020" name="Nature">
        <title>Giant virus diversity and host interactions through global metagenomics.</title>
        <authorList>
            <person name="Schulz F."/>
            <person name="Roux S."/>
            <person name="Paez-Espino D."/>
            <person name="Jungbluth S."/>
            <person name="Walsh D.A."/>
            <person name="Denef V.J."/>
            <person name="McMahon K.D."/>
            <person name="Konstantinidis K.T."/>
            <person name="Eloe-Fadrosh E.A."/>
            <person name="Kyrpides N.C."/>
            <person name="Woyke T."/>
        </authorList>
    </citation>
    <scope>NUCLEOTIDE SEQUENCE</scope>
    <source>
        <strain evidence="9">GVMAG-M-3300023184-167</strain>
    </source>
</reference>
<evidence type="ECO:0000256" key="1">
    <source>
        <dbReference type="ARBA" id="ARBA00000213"/>
    </source>
</evidence>
<dbReference type="GO" id="GO:0003677">
    <property type="term" value="F:DNA binding"/>
    <property type="evidence" value="ECO:0007669"/>
    <property type="project" value="UniProtKB-KW"/>
</dbReference>
<organism evidence="9">
    <name type="scientific">viral metagenome</name>
    <dbReference type="NCBI Taxonomy" id="1070528"/>
    <lineage>
        <taxon>unclassified sequences</taxon>
        <taxon>metagenomes</taxon>
        <taxon>organismal metagenomes</taxon>
    </lineage>
</organism>
<sequence>MLVIVESFSKCKMIEGFLGSEYKCIATNGHFRTITDLNSIDFEKMKIKYSIIEKQQKNLQKMKKEISKANCVFLATDNDREGEAIAWHICDLFKLSLDTPRIVFNEITEACILDSIHRPRSINMEVVKMQQNRQVLDILIGYKVSPLLWKHVSRNAEKSLSAGRCQTPALRIIYDHHLLKKPCSNEYIIKGYFTANNILFKTTVKEDVVPLINSTEKFLFTKEVSVNHISPPTPFTTSTILQSFSSVKEIMKACCNLYEKGYITYPRTSSTFYSKTFIESAKKYILINYGENYISTNIPEQIASEAHEAIRVTDINVPRIFGDVPPKEAQIYERIWQNSLQSCMSAARTQTIECCLTRNNLVLKCREEDIVFQGWKKKDNRVSQFHYLNNISENMLLTSKKLTAQFSPNSKNHYSEGSLVKKLEELGIGKPSTFANLVNIIQDRKYVIKTNIKGESVEKMYYEMNDVLTSEMKTYMVEEENKLQITHTGIMVIQFLTKYFSNLFDYEYTHYIEENLRDINFKKYNSEIDQYISLVDTKKEEIIIDNENKLIIGKNGSVIIRENEYSQFIKVKQDIDLLKLQNGEYKIEEITDLTDLHYKGVYMDDPIYIKNGRYGIYTNWKGQNISLYYFKKVSIEKITLENIIWAIKQNAKKFNFDLL</sequence>
<dbReference type="SUPFAM" id="SSF56712">
    <property type="entry name" value="Prokaryotic type I DNA topoisomerase"/>
    <property type="match status" value="1"/>
</dbReference>
<dbReference type="InterPro" id="IPR003601">
    <property type="entry name" value="Topo_IA_2"/>
</dbReference>
<dbReference type="SMART" id="SM00436">
    <property type="entry name" value="TOP1Bc"/>
    <property type="match status" value="1"/>
</dbReference>